<evidence type="ECO:0000313" key="4">
    <source>
        <dbReference type="Proteomes" id="UP000094527"/>
    </source>
</evidence>
<feature type="signal peptide" evidence="2">
    <location>
        <begin position="1"/>
        <end position="17"/>
    </location>
</feature>
<dbReference type="AlphaFoldDB" id="A0A1D2N1D0"/>
<gene>
    <name evidence="3" type="ORF">Ocin01_07593</name>
</gene>
<dbReference type="Proteomes" id="UP000094527">
    <property type="component" value="Unassembled WGS sequence"/>
</dbReference>
<evidence type="ECO:0000256" key="1">
    <source>
        <dbReference type="SAM" id="MobiDB-lite"/>
    </source>
</evidence>
<evidence type="ECO:0000313" key="3">
    <source>
        <dbReference type="EMBL" id="ODM99089.1"/>
    </source>
</evidence>
<reference evidence="3 4" key="1">
    <citation type="journal article" date="2016" name="Genome Biol. Evol.">
        <title>Gene Family Evolution Reflects Adaptation to Soil Environmental Stressors in the Genome of the Collembolan Orchesella cincta.</title>
        <authorList>
            <person name="Faddeeva-Vakhrusheva A."/>
            <person name="Derks M.F."/>
            <person name="Anvar S.Y."/>
            <person name="Agamennone V."/>
            <person name="Suring W."/>
            <person name="Smit S."/>
            <person name="van Straalen N.M."/>
            <person name="Roelofs D."/>
        </authorList>
    </citation>
    <scope>NUCLEOTIDE SEQUENCE [LARGE SCALE GENOMIC DNA]</scope>
    <source>
        <tissue evidence="3">Mixed pool</tissue>
    </source>
</reference>
<feature type="region of interest" description="Disordered" evidence="1">
    <location>
        <begin position="28"/>
        <end position="47"/>
    </location>
</feature>
<protein>
    <submittedName>
        <fullName evidence="3">Uncharacterized protein</fullName>
    </submittedName>
</protein>
<evidence type="ECO:0000256" key="2">
    <source>
        <dbReference type="SAM" id="SignalP"/>
    </source>
</evidence>
<comment type="caution">
    <text evidence="3">The sequence shown here is derived from an EMBL/GenBank/DDBJ whole genome shotgun (WGS) entry which is preliminary data.</text>
</comment>
<sequence>MMKLLLALAALVAVALAGHHHGHHGGGIGGGIGGGGGGGIGGGHHGQSRWGPKYHGWAEVSHWQNPWAYQYGVKEQGKHYAKQVWVGQEFKGWHHSG</sequence>
<accession>A0A1D2N1D0</accession>
<name>A0A1D2N1D0_ORCCI</name>
<proteinExistence type="predicted"/>
<keyword evidence="4" id="KW-1185">Reference proteome</keyword>
<organism evidence="3 4">
    <name type="scientific">Orchesella cincta</name>
    <name type="common">Springtail</name>
    <name type="synonym">Podura cincta</name>
    <dbReference type="NCBI Taxonomy" id="48709"/>
    <lineage>
        <taxon>Eukaryota</taxon>
        <taxon>Metazoa</taxon>
        <taxon>Ecdysozoa</taxon>
        <taxon>Arthropoda</taxon>
        <taxon>Hexapoda</taxon>
        <taxon>Collembola</taxon>
        <taxon>Entomobryomorpha</taxon>
        <taxon>Entomobryoidea</taxon>
        <taxon>Orchesellidae</taxon>
        <taxon>Orchesellinae</taxon>
        <taxon>Orchesella</taxon>
    </lineage>
</organism>
<feature type="chain" id="PRO_5008904875" evidence="2">
    <location>
        <begin position="18"/>
        <end position="97"/>
    </location>
</feature>
<dbReference type="EMBL" id="LJIJ01000300">
    <property type="protein sequence ID" value="ODM99089.1"/>
    <property type="molecule type" value="Genomic_DNA"/>
</dbReference>
<keyword evidence="2" id="KW-0732">Signal</keyword>
<feature type="compositionally biased region" description="Gly residues" evidence="1">
    <location>
        <begin position="28"/>
        <end position="45"/>
    </location>
</feature>